<evidence type="ECO:0000256" key="13">
    <source>
        <dbReference type="RuleBase" id="RU362091"/>
    </source>
</evidence>
<dbReference type="PANTHER" id="PTHR48086">
    <property type="entry name" value="SODIUM/PROLINE SYMPORTER-RELATED"/>
    <property type="match status" value="1"/>
</dbReference>
<evidence type="ECO:0000256" key="10">
    <source>
        <dbReference type="ARBA" id="ARBA00023136"/>
    </source>
</evidence>
<evidence type="ECO:0000256" key="3">
    <source>
        <dbReference type="ARBA" id="ARBA00022448"/>
    </source>
</evidence>
<evidence type="ECO:0000313" key="15">
    <source>
        <dbReference type="EMBL" id="MDQ0341173.1"/>
    </source>
</evidence>
<proteinExistence type="inferred from homology"/>
<feature type="transmembrane region" description="Helical" evidence="14">
    <location>
        <begin position="73"/>
        <end position="94"/>
    </location>
</feature>
<feature type="transmembrane region" description="Helical" evidence="14">
    <location>
        <begin position="224"/>
        <end position="245"/>
    </location>
</feature>
<accession>A0ABU0CYF0</accession>
<keyword evidence="5 14" id="KW-0812">Transmembrane</keyword>
<dbReference type="Gene3D" id="1.20.1730.10">
    <property type="entry name" value="Sodium/glucose cotransporter"/>
    <property type="match status" value="1"/>
</dbReference>
<feature type="transmembrane region" description="Helical" evidence="14">
    <location>
        <begin position="362"/>
        <end position="383"/>
    </location>
</feature>
<evidence type="ECO:0000256" key="12">
    <source>
        <dbReference type="ARBA" id="ARBA00033708"/>
    </source>
</evidence>
<keyword evidence="10 14" id="KW-0472">Membrane</keyword>
<comment type="caution">
    <text evidence="15">The sequence shown here is derived from an EMBL/GenBank/DDBJ whole genome shotgun (WGS) entry which is preliminary data.</text>
</comment>
<keyword evidence="6" id="KW-0769">Symport</keyword>
<feature type="transmembrane region" description="Helical" evidence="14">
    <location>
        <begin position="448"/>
        <end position="469"/>
    </location>
</feature>
<comment type="similarity">
    <text evidence="2 13">Belongs to the sodium:solute symporter (SSF) (TC 2.A.21) family.</text>
</comment>
<feature type="transmembrane region" description="Helical" evidence="14">
    <location>
        <begin position="115"/>
        <end position="136"/>
    </location>
</feature>
<dbReference type="EMBL" id="JAUSUQ010000039">
    <property type="protein sequence ID" value="MDQ0341173.1"/>
    <property type="molecule type" value="Genomic_DNA"/>
</dbReference>
<feature type="transmembrane region" description="Helical" evidence="14">
    <location>
        <begin position="395"/>
        <end position="414"/>
    </location>
</feature>
<comment type="catalytic activity">
    <reaction evidence="12">
        <text>L-proline(in) + Na(+)(in) = L-proline(out) + Na(+)(out)</text>
        <dbReference type="Rhea" id="RHEA:28967"/>
        <dbReference type="ChEBI" id="CHEBI:29101"/>
        <dbReference type="ChEBI" id="CHEBI:60039"/>
    </reaction>
</comment>
<evidence type="ECO:0000256" key="1">
    <source>
        <dbReference type="ARBA" id="ARBA00004651"/>
    </source>
</evidence>
<dbReference type="InterPro" id="IPR038377">
    <property type="entry name" value="Na/Glc_symporter_sf"/>
</dbReference>
<feature type="transmembrane region" description="Helical" evidence="14">
    <location>
        <begin position="273"/>
        <end position="293"/>
    </location>
</feature>
<dbReference type="RefSeq" id="WP_307343954.1">
    <property type="nucleotide sequence ID" value="NZ_JAUSUQ010000039.1"/>
</dbReference>
<evidence type="ECO:0000256" key="11">
    <source>
        <dbReference type="ARBA" id="ARBA00023201"/>
    </source>
</evidence>
<evidence type="ECO:0000256" key="6">
    <source>
        <dbReference type="ARBA" id="ARBA00022847"/>
    </source>
</evidence>
<dbReference type="CDD" id="cd10322">
    <property type="entry name" value="SLC5sbd"/>
    <property type="match status" value="1"/>
</dbReference>
<dbReference type="PANTHER" id="PTHR48086:SF3">
    <property type="entry name" value="SODIUM_PROLINE SYMPORTER"/>
    <property type="match status" value="1"/>
</dbReference>
<evidence type="ECO:0000256" key="8">
    <source>
        <dbReference type="ARBA" id="ARBA00023053"/>
    </source>
</evidence>
<dbReference type="InterPro" id="IPR001734">
    <property type="entry name" value="Na/solute_symporter"/>
</dbReference>
<comment type="subcellular location">
    <subcellularLocation>
        <location evidence="1">Cell membrane</location>
        <topology evidence="1">Multi-pass membrane protein</topology>
    </subcellularLocation>
</comment>
<evidence type="ECO:0000256" key="2">
    <source>
        <dbReference type="ARBA" id="ARBA00006434"/>
    </source>
</evidence>
<feature type="transmembrane region" description="Helical" evidence="14">
    <location>
        <begin position="148"/>
        <end position="173"/>
    </location>
</feature>
<evidence type="ECO:0000256" key="4">
    <source>
        <dbReference type="ARBA" id="ARBA00022475"/>
    </source>
</evidence>
<keyword evidence="9" id="KW-0406">Ion transport</keyword>
<evidence type="ECO:0000256" key="7">
    <source>
        <dbReference type="ARBA" id="ARBA00022989"/>
    </source>
</evidence>
<evidence type="ECO:0000256" key="5">
    <source>
        <dbReference type="ARBA" id="ARBA00022692"/>
    </source>
</evidence>
<gene>
    <name evidence="15" type="ORF">J2S00_004017</name>
</gene>
<keyword evidence="4" id="KW-1003">Cell membrane</keyword>
<protein>
    <submittedName>
        <fullName evidence="15">SSS family solute:Na+ symporter</fullName>
    </submittedName>
</protein>
<dbReference type="PROSITE" id="PS50283">
    <property type="entry name" value="NA_SOLUT_SYMP_3"/>
    <property type="match status" value="1"/>
</dbReference>
<feature type="transmembrane region" description="Helical" evidence="14">
    <location>
        <begin position="421"/>
        <end position="442"/>
    </location>
</feature>
<keyword evidence="7 14" id="KW-1133">Transmembrane helix</keyword>
<feature type="transmembrane region" description="Helical" evidence="14">
    <location>
        <begin position="305"/>
        <end position="331"/>
    </location>
</feature>
<dbReference type="InterPro" id="IPR050277">
    <property type="entry name" value="Sodium:Solute_Symporter"/>
</dbReference>
<keyword evidence="3" id="KW-0813">Transport</keyword>
<organism evidence="15 16">
    <name type="scientific">Caldalkalibacillus uzonensis</name>
    <dbReference type="NCBI Taxonomy" id="353224"/>
    <lineage>
        <taxon>Bacteria</taxon>
        <taxon>Bacillati</taxon>
        <taxon>Bacillota</taxon>
        <taxon>Bacilli</taxon>
        <taxon>Bacillales</taxon>
        <taxon>Bacillaceae</taxon>
        <taxon>Caldalkalibacillus</taxon>
    </lineage>
</organism>
<evidence type="ECO:0000256" key="14">
    <source>
        <dbReference type="SAM" id="Phobius"/>
    </source>
</evidence>
<feature type="transmembrane region" description="Helical" evidence="14">
    <location>
        <begin position="44"/>
        <end position="67"/>
    </location>
</feature>
<feature type="transmembrane region" description="Helical" evidence="14">
    <location>
        <begin position="180"/>
        <end position="199"/>
    </location>
</feature>
<reference evidence="15 16" key="1">
    <citation type="submission" date="2023-07" db="EMBL/GenBank/DDBJ databases">
        <title>Genomic Encyclopedia of Type Strains, Phase IV (KMG-IV): sequencing the most valuable type-strain genomes for metagenomic binning, comparative biology and taxonomic classification.</title>
        <authorList>
            <person name="Goeker M."/>
        </authorList>
    </citation>
    <scope>NUCLEOTIDE SEQUENCE [LARGE SCALE GENOMIC DNA]</scope>
    <source>
        <strain evidence="15 16">DSM 17740</strain>
    </source>
</reference>
<keyword evidence="16" id="KW-1185">Reference proteome</keyword>
<keyword evidence="11" id="KW-0739">Sodium transport</keyword>
<name>A0ABU0CYF0_9BACI</name>
<evidence type="ECO:0000256" key="9">
    <source>
        <dbReference type="ARBA" id="ARBA00023065"/>
    </source>
</evidence>
<evidence type="ECO:0000313" key="16">
    <source>
        <dbReference type="Proteomes" id="UP001232445"/>
    </source>
</evidence>
<feature type="transmembrane region" description="Helical" evidence="14">
    <location>
        <begin position="6"/>
        <end position="23"/>
    </location>
</feature>
<keyword evidence="8" id="KW-0915">Sodium</keyword>
<dbReference type="Pfam" id="PF00474">
    <property type="entry name" value="SSF"/>
    <property type="match status" value="1"/>
</dbReference>
<sequence>MLIALLFFIIYCAFILYFGKYGLSQSSRLRMFFVAQHRLGLWPSVFTFCATWMSATSFLALTGSFYLEGLSPLYTVIAGWITGALLLFTIVIPLRKIDLLTIPSYFCKRFQSPFLQVWSGVVIVVTHIFYMVFQIYGFGIVLSYLLEIPYVLAVFLVYMFLIYTTFGGLYSIARTDTINFMWMLLSIGILAVLIGIRLGRDDKWGDYGVLASDPNFHFQELASLGENCLSIALSFLMIFLIWALGKASHTQYLIRILSAKDHRTAFNMLKISLPLLLICYLAIAFIGTGSVLVVSDYALVNPNEIILLIIAEVTNSIWGSFLLIGILASAVSTANSQLHLFCISMSYDIVLPIMKYRWRRSYMITFNRFMIFFGATLALLLSINPPLSILGLGSYLWGILAFCFFFPLYGGLLWRRATSQGAITSIVSSSVIGGVLIGYDFYVQSLSFHPAAITILIACVSFVLISYITSRREVNNDDKQN</sequence>
<dbReference type="Proteomes" id="UP001232445">
    <property type="component" value="Unassembled WGS sequence"/>
</dbReference>